<dbReference type="InterPro" id="IPR024173">
    <property type="entry name" value="Pesterase_MJ0037-like"/>
</dbReference>
<evidence type="ECO:0000313" key="2">
    <source>
        <dbReference type="EMBL" id="EZQ06798.1"/>
    </source>
</evidence>
<name>A0A031LMC8_9CREN</name>
<dbReference type="PANTHER" id="PTHR39323">
    <property type="entry name" value="BLR1149 PROTEIN"/>
    <property type="match status" value="1"/>
</dbReference>
<dbReference type="InterPro" id="IPR004376">
    <property type="entry name" value="Pesterase_MJ0037"/>
</dbReference>
<dbReference type="PIRSF" id="PIRSF000887">
    <property type="entry name" value="Pesterase_MJ0037"/>
    <property type="match status" value="1"/>
</dbReference>
<evidence type="ECO:0000259" key="1">
    <source>
        <dbReference type="Pfam" id="PF00149"/>
    </source>
</evidence>
<dbReference type="InterPro" id="IPR004843">
    <property type="entry name" value="Calcineurin-like_PHP"/>
</dbReference>
<dbReference type="Proteomes" id="UP000024332">
    <property type="component" value="Unassembled WGS sequence"/>
</dbReference>
<dbReference type="Pfam" id="PF00149">
    <property type="entry name" value="Metallophos"/>
    <property type="match status" value="1"/>
</dbReference>
<feature type="domain" description="Calcineurin-like phosphoesterase" evidence="1">
    <location>
        <begin position="25"/>
        <end position="144"/>
    </location>
</feature>
<comment type="caution">
    <text evidence="2">The sequence shown here is derived from an EMBL/GenBank/DDBJ whole genome shotgun (WGS) entry which is preliminary data.</text>
</comment>
<dbReference type="EMBL" id="JFZT01000039">
    <property type="protein sequence ID" value="EZQ06798.1"/>
    <property type="molecule type" value="Genomic_DNA"/>
</dbReference>
<protein>
    <submittedName>
        <fullName evidence="2">Phosphoesterase</fullName>
    </submittedName>
</protein>
<dbReference type="CDD" id="cd07391">
    <property type="entry name" value="MPP_PF1019"/>
    <property type="match status" value="1"/>
</dbReference>
<evidence type="ECO:0000313" key="3">
    <source>
        <dbReference type="Proteomes" id="UP000024332"/>
    </source>
</evidence>
<sequence>MIEIEHDILIEEDLPVLYLRSLNAVVLSDVHIGYEEEMARKGIFLPKVQEKRFLNIYKKALDIFKPKYIIIDGDFKHQFNGLGRQEREQLNDILSKIKEDNTEVKIVKGNHDNYITLVSDKFDNVEVLDQITADNVVILHGHKDVGIEKGKIYIIGHEHPRISLRDRLGFSRKLQCFLDVPLKEDSKVIILPSTGIYQSGNDVTLSHSSYMSPIIRTHSILEKARPFVIVEGEGIIEFPELGILEKII</sequence>
<gene>
    <name evidence="2" type="ORF">CM19_05330</name>
</gene>
<dbReference type="OrthoDB" id="18264at2157"/>
<accession>A0A031LMC8</accession>
<organism evidence="2 3">
    <name type="scientific">Candidatus Acidianus copahuensis</name>
    <dbReference type="NCBI Taxonomy" id="1160895"/>
    <lineage>
        <taxon>Archaea</taxon>
        <taxon>Thermoproteota</taxon>
        <taxon>Thermoprotei</taxon>
        <taxon>Sulfolobales</taxon>
        <taxon>Sulfolobaceae</taxon>
        <taxon>Acidianus</taxon>
    </lineage>
</organism>
<reference evidence="2 3" key="1">
    <citation type="submission" date="2014-03" db="EMBL/GenBank/DDBJ databases">
        <title>Draft genome sequence of the novel thermoacidophilic archaea Acidianus copahuensis ALE1 strain, isolated from Copahue volcanic area in Neuquen Argentina.</title>
        <authorList>
            <person name="Urbieta M.S."/>
            <person name="Rascovan N."/>
            <person name="Castro C."/>
            <person name="Revale S."/>
            <person name="Giaveno M.A."/>
            <person name="Vazquez M.P."/>
            <person name="Donati E.R."/>
        </authorList>
    </citation>
    <scope>NUCLEOTIDE SEQUENCE [LARGE SCALE GENOMIC DNA]</scope>
    <source>
        <strain evidence="2 3">ALE1</strain>
    </source>
</reference>
<dbReference type="PANTHER" id="PTHR39323:SF1">
    <property type="entry name" value="BLR1149 PROTEIN"/>
    <property type="match status" value="1"/>
</dbReference>
<dbReference type="Gene3D" id="3.60.21.10">
    <property type="match status" value="1"/>
</dbReference>
<dbReference type="GO" id="GO:0016787">
    <property type="term" value="F:hydrolase activity"/>
    <property type="evidence" value="ECO:0007669"/>
    <property type="project" value="InterPro"/>
</dbReference>
<dbReference type="SUPFAM" id="SSF56300">
    <property type="entry name" value="Metallo-dependent phosphatases"/>
    <property type="match status" value="1"/>
</dbReference>
<dbReference type="RefSeq" id="WP_048099333.1">
    <property type="nucleotide sequence ID" value="NZ_JFZT01000039.1"/>
</dbReference>
<proteinExistence type="predicted"/>
<dbReference type="STRING" id="1160895.CM19_05330"/>
<keyword evidence="3" id="KW-1185">Reference proteome</keyword>
<dbReference type="NCBIfam" id="TIGR00024">
    <property type="entry name" value="SbcD_rel_arch"/>
    <property type="match status" value="1"/>
</dbReference>
<dbReference type="AlphaFoldDB" id="A0A031LMC8"/>
<dbReference type="InterPro" id="IPR029052">
    <property type="entry name" value="Metallo-depent_PP-like"/>
</dbReference>